<dbReference type="Proteomes" id="UP000625976">
    <property type="component" value="Unassembled WGS sequence"/>
</dbReference>
<feature type="domain" description="Peptidase M4 C-terminal" evidence="11">
    <location>
        <begin position="337"/>
        <end position="495"/>
    </location>
</feature>
<evidence type="ECO:0000256" key="8">
    <source>
        <dbReference type="PIRSR" id="PIRSR623612-1"/>
    </source>
</evidence>
<evidence type="ECO:0000256" key="9">
    <source>
        <dbReference type="SAM" id="SignalP"/>
    </source>
</evidence>
<gene>
    <name evidence="14" type="ORF">GCM10010976_30760</name>
</gene>
<feature type="signal peptide" evidence="9">
    <location>
        <begin position="1"/>
        <end position="18"/>
    </location>
</feature>
<accession>A0A917LU87</accession>
<dbReference type="InterPro" id="IPR023612">
    <property type="entry name" value="Peptidase_M4"/>
</dbReference>
<evidence type="ECO:0000259" key="13">
    <source>
        <dbReference type="Pfam" id="PF18962"/>
    </source>
</evidence>
<keyword evidence="15" id="KW-1185">Reference proteome</keyword>
<feature type="domain" description="Peptidase M4" evidence="10">
    <location>
        <begin position="265"/>
        <end position="334"/>
    </location>
</feature>
<dbReference type="RefSeq" id="WP_188466483.1">
    <property type="nucleotide sequence ID" value="NZ_BMFQ01000004.1"/>
</dbReference>
<dbReference type="InterPro" id="IPR027268">
    <property type="entry name" value="Peptidase_M4/M1_CTD_sf"/>
</dbReference>
<dbReference type="PRINTS" id="PR00730">
    <property type="entry name" value="THERMOLYSIN"/>
</dbReference>
<dbReference type="InterPro" id="IPR026444">
    <property type="entry name" value="Secre_tail"/>
</dbReference>
<dbReference type="InterPro" id="IPR011096">
    <property type="entry name" value="FTP_domain"/>
</dbReference>
<comment type="similarity">
    <text evidence="1">Belongs to the peptidase M4 family.</text>
</comment>
<evidence type="ECO:0000256" key="1">
    <source>
        <dbReference type="ARBA" id="ARBA00009388"/>
    </source>
</evidence>
<evidence type="ECO:0000313" key="15">
    <source>
        <dbReference type="Proteomes" id="UP000625976"/>
    </source>
</evidence>
<feature type="domain" description="FTP" evidence="12">
    <location>
        <begin position="94"/>
        <end position="136"/>
    </location>
</feature>
<evidence type="ECO:0000256" key="2">
    <source>
        <dbReference type="ARBA" id="ARBA00022670"/>
    </source>
</evidence>
<evidence type="ECO:0008006" key="16">
    <source>
        <dbReference type="Google" id="ProtNLM"/>
    </source>
</evidence>
<evidence type="ECO:0000256" key="4">
    <source>
        <dbReference type="ARBA" id="ARBA00022729"/>
    </source>
</evidence>
<dbReference type="Gene3D" id="3.10.170.10">
    <property type="match status" value="1"/>
</dbReference>
<dbReference type="Pfam" id="PF02868">
    <property type="entry name" value="Peptidase_M4_C"/>
    <property type="match status" value="1"/>
</dbReference>
<sequence length="847" mass="92427">MKKSVILLVGFVLLGSMAFSQNMQNAIKKLESQTNAKVTVSLNGVAEFIKFPIANPLSLEGLTIQNKVKSFLTANKDLFPFQTIESAFSFEPVKVDNYGFKHLVLNQKKNNVLVFDGQLRFHFNADNKLTAINGNYIPNIKNNTSPSITEAQASNIAIDTVNKQDKNNSGVALFAFDTNLYLFQKGLIDNSFGGTYLVYEVEVRNDADVREYVFVNAHSGEITEQFTGMAHALDRVVYENNTSNVVWEEGDTFPGTLSIWQQNEVMASEHVYNFFNNAFGYTSYNGADARMRTINNNPNINCPNANWNGVTANYCNGTASDDVIAHEWGHAYTEYTSGLIYAYQSGAMNESFSDIWGETVDLFNNYEDADDDQSLRTGCGSSDRWKMGEDASAFGGAIRDLWNPNCNGDPGKLTDGQFSCGTGDSGGVHSNSGIPNHAYALLVDGGTYNGQTINGIGFTKAAHIFWRAQSEYLTATSDFYSLADALEASCTDLLGIDLEGLSTSAAIGLSGEIITAADYDELHKVLLAVELRTDDSCGYVPILSATADPCESASLAPIFLEDWESGLNNWTVSQIASNPGSWEARDWAINTNLPDGRTGQAIFGIDPINGNCTTSLQNGILRLESPVINIPDQQTGTFEMTFMHYISTEDSWDGSNIKYSLDGNAWTIIPASAFTENGYNGVLNTSGNDNPMAGELAFTGSDGGSSSGSWGRSFINLSSIGVIANSTIQFRMEMGTDGCNGREGWYIDDISVYNCEMSLSIADVESLQNSIKVYPNPSNGTFTLNNLNNIELVKAEIFDINGRLIKTIDLTNGQNLQIINITNVTSGLYFMNVHSKNATQVIKLIKQ</sequence>
<evidence type="ECO:0000259" key="12">
    <source>
        <dbReference type="Pfam" id="PF07504"/>
    </source>
</evidence>
<dbReference type="PANTHER" id="PTHR33794:SF1">
    <property type="entry name" value="BACILLOLYSIN"/>
    <property type="match status" value="1"/>
</dbReference>
<dbReference type="NCBIfam" id="TIGR04183">
    <property type="entry name" value="Por_Secre_tail"/>
    <property type="match status" value="1"/>
</dbReference>
<dbReference type="GO" id="GO:0006508">
    <property type="term" value="P:proteolysis"/>
    <property type="evidence" value="ECO:0007669"/>
    <property type="project" value="UniProtKB-KW"/>
</dbReference>
<evidence type="ECO:0000256" key="6">
    <source>
        <dbReference type="ARBA" id="ARBA00022833"/>
    </source>
</evidence>
<feature type="active site" evidence="8">
    <location>
        <position position="327"/>
    </location>
</feature>
<comment type="caution">
    <text evidence="14">The sequence shown here is derived from an EMBL/GenBank/DDBJ whole genome shotgun (WGS) entry which is preliminary data.</text>
</comment>
<keyword evidence="2" id="KW-0645">Protease</keyword>
<dbReference type="EMBL" id="BMFQ01000004">
    <property type="protein sequence ID" value="GGG57743.1"/>
    <property type="molecule type" value="Genomic_DNA"/>
</dbReference>
<organism evidence="14 15">
    <name type="scientific">Bizionia arctica</name>
    <dbReference type="NCBI Taxonomy" id="1495645"/>
    <lineage>
        <taxon>Bacteria</taxon>
        <taxon>Pseudomonadati</taxon>
        <taxon>Bacteroidota</taxon>
        <taxon>Flavobacteriia</taxon>
        <taxon>Flavobacteriales</taxon>
        <taxon>Flavobacteriaceae</taxon>
        <taxon>Bizionia</taxon>
    </lineage>
</organism>
<evidence type="ECO:0000259" key="11">
    <source>
        <dbReference type="Pfam" id="PF02868"/>
    </source>
</evidence>
<dbReference type="Pfam" id="PF01447">
    <property type="entry name" value="Peptidase_M4"/>
    <property type="match status" value="1"/>
</dbReference>
<dbReference type="Gene3D" id="1.10.390.10">
    <property type="entry name" value="Neutral Protease Domain 2"/>
    <property type="match status" value="1"/>
</dbReference>
<keyword evidence="7" id="KW-0482">Metalloprotease</keyword>
<reference evidence="14" key="1">
    <citation type="journal article" date="2014" name="Int. J. Syst. Evol. Microbiol.">
        <title>Complete genome sequence of Corynebacterium casei LMG S-19264T (=DSM 44701T), isolated from a smear-ripened cheese.</title>
        <authorList>
            <consortium name="US DOE Joint Genome Institute (JGI-PGF)"/>
            <person name="Walter F."/>
            <person name="Albersmeier A."/>
            <person name="Kalinowski J."/>
            <person name="Ruckert C."/>
        </authorList>
    </citation>
    <scope>NUCLEOTIDE SEQUENCE</scope>
    <source>
        <strain evidence="14">CGMCC 1.12751</strain>
    </source>
</reference>
<dbReference type="InterPro" id="IPR001570">
    <property type="entry name" value="Peptidase_M4_C_domain"/>
</dbReference>
<dbReference type="CDD" id="cd09597">
    <property type="entry name" value="M4_TLP"/>
    <property type="match status" value="1"/>
</dbReference>
<proteinExistence type="inferred from homology"/>
<dbReference type="InterPro" id="IPR013856">
    <property type="entry name" value="Peptidase_M4_domain"/>
</dbReference>
<feature type="domain" description="Secretion system C-terminal sorting" evidence="13">
    <location>
        <begin position="773"/>
        <end position="845"/>
    </location>
</feature>
<name>A0A917LU87_9FLAO</name>
<dbReference type="AlphaFoldDB" id="A0A917LU87"/>
<evidence type="ECO:0000256" key="5">
    <source>
        <dbReference type="ARBA" id="ARBA00022801"/>
    </source>
</evidence>
<dbReference type="SUPFAM" id="SSF55486">
    <property type="entry name" value="Metalloproteases ('zincins'), catalytic domain"/>
    <property type="match status" value="1"/>
</dbReference>
<evidence type="ECO:0000256" key="7">
    <source>
        <dbReference type="ARBA" id="ARBA00023049"/>
    </source>
</evidence>
<evidence type="ECO:0000259" key="10">
    <source>
        <dbReference type="Pfam" id="PF01447"/>
    </source>
</evidence>
<protein>
    <recommendedName>
        <fullName evidence="16">T9SS type A sorting domain-containing protein</fullName>
    </recommendedName>
</protein>
<keyword evidence="4 9" id="KW-0732">Signal</keyword>
<keyword evidence="5" id="KW-0378">Hydrolase</keyword>
<evidence type="ECO:0000313" key="14">
    <source>
        <dbReference type="EMBL" id="GGG57743.1"/>
    </source>
</evidence>
<dbReference type="PANTHER" id="PTHR33794">
    <property type="entry name" value="BACILLOLYSIN"/>
    <property type="match status" value="1"/>
</dbReference>
<dbReference type="InterPro" id="IPR050728">
    <property type="entry name" value="Zinc_Metalloprotease_M4"/>
</dbReference>
<dbReference type="Pfam" id="PF07504">
    <property type="entry name" value="FTP"/>
    <property type="match status" value="1"/>
</dbReference>
<dbReference type="Pfam" id="PF18962">
    <property type="entry name" value="Por_Secre_tail"/>
    <property type="match status" value="1"/>
</dbReference>
<keyword evidence="3" id="KW-0479">Metal-binding</keyword>
<reference evidence="14" key="2">
    <citation type="submission" date="2020-09" db="EMBL/GenBank/DDBJ databases">
        <authorList>
            <person name="Sun Q."/>
            <person name="Zhou Y."/>
        </authorList>
    </citation>
    <scope>NUCLEOTIDE SEQUENCE</scope>
    <source>
        <strain evidence="14">CGMCC 1.12751</strain>
    </source>
</reference>
<feature type="chain" id="PRO_5036816722" description="T9SS type A sorting domain-containing protein" evidence="9">
    <location>
        <begin position="19"/>
        <end position="847"/>
    </location>
</feature>
<evidence type="ECO:0000256" key="3">
    <source>
        <dbReference type="ARBA" id="ARBA00022723"/>
    </source>
</evidence>
<keyword evidence="6" id="KW-0862">Zinc</keyword>
<feature type="active site" description="Proton donor" evidence="8">
    <location>
        <position position="429"/>
    </location>
</feature>
<dbReference type="GO" id="GO:0046872">
    <property type="term" value="F:metal ion binding"/>
    <property type="evidence" value="ECO:0007669"/>
    <property type="project" value="UniProtKB-KW"/>
</dbReference>
<dbReference type="GO" id="GO:0004222">
    <property type="term" value="F:metalloendopeptidase activity"/>
    <property type="evidence" value="ECO:0007669"/>
    <property type="project" value="InterPro"/>
</dbReference>